<dbReference type="Pfam" id="PF05816">
    <property type="entry name" value="TelA"/>
    <property type="match status" value="1"/>
</dbReference>
<reference evidence="4" key="1">
    <citation type="submission" date="2023-07" db="EMBL/GenBank/DDBJ databases">
        <title>30 novel species of actinomycetes from the DSMZ collection.</title>
        <authorList>
            <person name="Nouioui I."/>
        </authorList>
    </citation>
    <scope>NUCLEOTIDE SEQUENCE [LARGE SCALE GENOMIC DNA]</scope>
    <source>
        <strain evidence="4">DSM 40932</strain>
    </source>
</reference>
<dbReference type="PANTHER" id="PTHR38432:SF1">
    <property type="entry name" value="TELA-LIKE PROTEIN SAOUHSC_01408"/>
    <property type="match status" value="1"/>
</dbReference>
<organism evidence="3 4">
    <name type="scientific">Streptomyces stephensoniae</name>
    <dbReference type="NCBI Taxonomy" id="3375367"/>
    <lineage>
        <taxon>Bacteria</taxon>
        <taxon>Bacillati</taxon>
        <taxon>Actinomycetota</taxon>
        <taxon>Actinomycetes</taxon>
        <taxon>Kitasatosporales</taxon>
        <taxon>Streptomycetaceae</taxon>
        <taxon>Streptomyces</taxon>
    </lineage>
</organism>
<name>A0ABU2WA17_9ACTN</name>
<comment type="similarity">
    <text evidence="1">Belongs to the TelA family.</text>
</comment>
<dbReference type="InterPro" id="IPR008863">
    <property type="entry name" value="Toxic_anion-R_TelA"/>
</dbReference>
<dbReference type="Proteomes" id="UP001180556">
    <property type="component" value="Unassembled WGS sequence"/>
</dbReference>
<keyword evidence="4" id="KW-1185">Reference proteome</keyword>
<accession>A0ABU2WA17</accession>
<evidence type="ECO:0000313" key="4">
    <source>
        <dbReference type="Proteomes" id="UP001180556"/>
    </source>
</evidence>
<protein>
    <submittedName>
        <fullName evidence="3">Toxic anion resistance protein</fullName>
    </submittedName>
</protein>
<comment type="caution">
    <text evidence="3">The sequence shown here is derived from an EMBL/GenBank/DDBJ whole genome shotgun (WGS) entry which is preliminary data.</text>
</comment>
<evidence type="ECO:0000256" key="2">
    <source>
        <dbReference type="SAM" id="MobiDB-lite"/>
    </source>
</evidence>
<evidence type="ECO:0000256" key="1">
    <source>
        <dbReference type="ARBA" id="ARBA00005541"/>
    </source>
</evidence>
<dbReference type="RefSeq" id="WP_311605008.1">
    <property type="nucleotide sequence ID" value="NZ_JAVRFG010000045.1"/>
</dbReference>
<feature type="region of interest" description="Disordered" evidence="2">
    <location>
        <begin position="1"/>
        <end position="63"/>
    </location>
</feature>
<dbReference type="EMBL" id="JAVRFG010000045">
    <property type="protein sequence ID" value="MDT0494161.1"/>
    <property type="molecule type" value="Genomic_DNA"/>
</dbReference>
<dbReference type="PANTHER" id="PTHR38432">
    <property type="entry name" value="TELA-LIKE PROTEIN SAOUHSC_01408"/>
    <property type="match status" value="1"/>
</dbReference>
<proteinExistence type="inferred from homology"/>
<feature type="compositionally biased region" description="Pro residues" evidence="2">
    <location>
        <begin position="39"/>
        <end position="57"/>
    </location>
</feature>
<gene>
    <name evidence="3" type="ORF">RM717_27010</name>
</gene>
<evidence type="ECO:0000313" key="3">
    <source>
        <dbReference type="EMBL" id="MDT0494161.1"/>
    </source>
</evidence>
<sequence>MPQDPRHQYARPADPTPQHPGPRHVTPDHPGPQHATSQPPAPPGSVPPGSVPRPFDPPAAAAPLVLTPPEPVVPVRTEQAAGLVPVEDAVREEMTRRAEEYVVSLAGLDARSPEFTARIGEITALGQGDIRSAAQQSNRMLDRTVRSLASGEGDAPARVGASLVELRRTVQDLDPGDTPARGARRLLAKLPGANRFRDHVAKYASAQGTLNRIVGSLRSGQDELRRDNAALHTERTRLWESMGKLQEYAVLTEALDGVVARRIAETEHTDPVQADALRADLLFPVRQKHQDLLTQLAVCAQGYLAMDVVRRNNDELIKGVDRAATTTVAALRIAVTLASALENQRRVTEQVQVLRSTTEELIRGNAEMLATQSGEIQRIAADPAVGAETLRTAFHQIYRTLDAIDTYKVRATESMAATVESLTAELQEAGARLERSRTAGALDGGLG</sequence>